<gene>
    <name evidence="2" type="ORF">FF38_13324</name>
</gene>
<proteinExistence type="predicted"/>
<dbReference type="EMBL" id="JRES01001351">
    <property type="protein sequence ID" value="KNC23440.1"/>
    <property type="molecule type" value="Genomic_DNA"/>
</dbReference>
<evidence type="ECO:0000313" key="3">
    <source>
        <dbReference type="Proteomes" id="UP000037069"/>
    </source>
</evidence>
<protein>
    <submittedName>
        <fullName evidence="2">Uncharacterized protein</fullName>
    </submittedName>
</protein>
<dbReference type="AlphaFoldDB" id="A0A0L0BTN5"/>
<comment type="caution">
    <text evidence="2">The sequence shown here is derived from an EMBL/GenBank/DDBJ whole genome shotgun (WGS) entry which is preliminary data.</text>
</comment>
<reference evidence="2 3" key="1">
    <citation type="journal article" date="2015" name="Nat. Commun.">
        <title>Lucilia cuprina genome unlocks parasitic fly biology to underpin future interventions.</title>
        <authorList>
            <person name="Anstead C.A."/>
            <person name="Korhonen P.K."/>
            <person name="Young N.D."/>
            <person name="Hall R.S."/>
            <person name="Jex A.R."/>
            <person name="Murali S.C."/>
            <person name="Hughes D.S."/>
            <person name="Lee S.F."/>
            <person name="Perry T."/>
            <person name="Stroehlein A.J."/>
            <person name="Ansell B.R."/>
            <person name="Breugelmans B."/>
            <person name="Hofmann A."/>
            <person name="Qu J."/>
            <person name="Dugan S."/>
            <person name="Lee S.L."/>
            <person name="Chao H."/>
            <person name="Dinh H."/>
            <person name="Han Y."/>
            <person name="Doddapaneni H.V."/>
            <person name="Worley K.C."/>
            <person name="Muzny D.M."/>
            <person name="Ioannidis P."/>
            <person name="Waterhouse R.M."/>
            <person name="Zdobnov E.M."/>
            <person name="James P.J."/>
            <person name="Bagnall N.H."/>
            <person name="Kotze A.C."/>
            <person name="Gibbs R.A."/>
            <person name="Richards S."/>
            <person name="Batterham P."/>
            <person name="Gasser R.B."/>
        </authorList>
    </citation>
    <scope>NUCLEOTIDE SEQUENCE [LARGE SCALE GENOMIC DNA]</scope>
    <source>
        <strain evidence="2 3">LS</strain>
        <tissue evidence="2">Full body</tissue>
    </source>
</reference>
<sequence length="195" mass="22793">MPKSLRREIARKKREYLKRVMKSTESQNDINESENLSTIDDGIDQSSKLTVENNIPPKQDLNTQLKNVFLNHHVTRQLGDDILKVLCENGIDVPSTSKKLLKKKQTPFIVRTVNPDRLPDKHLNILPKQQQQQQGTAQSFINDRCRHHHNHFHNIISDNNEDNDDDDHKQTQHHYSTILLNKTKQLEEDKELNID</sequence>
<keyword evidence="3" id="KW-1185">Reference proteome</keyword>
<accession>A0A0L0BTN5</accession>
<feature type="region of interest" description="Disordered" evidence="1">
    <location>
        <begin position="20"/>
        <end position="41"/>
    </location>
</feature>
<feature type="compositionally biased region" description="Polar residues" evidence="1">
    <location>
        <begin position="23"/>
        <end position="41"/>
    </location>
</feature>
<name>A0A0L0BTN5_LUCCU</name>
<dbReference type="OrthoDB" id="8067290at2759"/>
<evidence type="ECO:0000313" key="2">
    <source>
        <dbReference type="EMBL" id="KNC23440.1"/>
    </source>
</evidence>
<evidence type="ECO:0000256" key="1">
    <source>
        <dbReference type="SAM" id="MobiDB-lite"/>
    </source>
</evidence>
<dbReference type="Proteomes" id="UP000037069">
    <property type="component" value="Unassembled WGS sequence"/>
</dbReference>
<organism evidence="2 3">
    <name type="scientific">Lucilia cuprina</name>
    <name type="common">Green bottle fly</name>
    <name type="synonym">Australian sheep blowfly</name>
    <dbReference type="NCBI Taxonomy" id="7375"/>
    <lineage>
        <taxon>Eukaryota</taxon>
        <taxon>Metazoa</taxon>
        <taxon>Ecdysozoa</taxon>
        <taxon>Arthropoda</taxon>
        <taxon>Hexapoda</taxon>
        <taxon>Insecta</taxon>
        <taxon>Pterygota</taxon>
        <taxon>Neoptera</taxon>
        <taxon>Endopterygota</taxon>
        <taxon>Diptera</taxon>
        <taxon>Brachycera</taxon>
        <taxon>Muscomorpha</taxon>
        <taxon>Oestroidea</taxon>
        <taxon>Calliphoridae</taxon>
        <taxon>Luciliinae</taxon>
        <taxon>Lucilia</taxon>
    </lineage>
</organism>